<feature type="domain" description="TonB C-terminal" evidence="11">
    <location>
        <begin position="204"/>
        <end position="295"/>
    </location>
</feature>
<accession>A0A081PJD5</accession>
<dbReference type="InterPro" id="IPR003538">
    <property type="entry name" value="TonB"/>
</dbReference>
<dbReference type="PANTHER" id="PTHR33446:SF2">
    <property type="entry name" value="PROTEIN TONB"/>
    <property type="match status" value="1"/>
</dbReference>
<sequence>MENLFFLHHNVELNLNIMLNFNANLNKSTWTALVFKGRNKNYGAYVLRAESGSNTLKAFMLTVPVFVLLFAGPAVYRQFNPVQEIKEEVQIPVELNTLVPQKPLERKAPEPVEAKVEAAAPRRESKKFSSNIKVVDRPDLTEEPPRLDELKNADPGQLTQSGVPATGSTTVKTGDGEGNSATINTGDNTIYDAATIDKYPEFDGGAEGWTKFIRRNLRYPAAAQEQDIQGKVFISFVVETDGSVTDVRILKGIGGGCDEEAMRVIRKSPKWTPGRQHNQSVRVRYTMPLSFTLAH</sequence>
<evidence type="ECO:0000256" key="7">
    <source>
        <dbReference type="ARBA" id="ARBA00022927"/>
    </source>
</evidence>
<dbReference type="GO" id="GO:0031992">
    <property type="term" value="F:energy transducer activity"/>
    <property type="evidence" value="ECO:0007669"/>
    <property type="project" value="InterPro"/>
</dbReference>
<dbReference type="GO" id="GO:0015891">
    <property type="term" value="P:siderophore transport"/>
    <property type="evidence" value="ECO:0007669"/>
    <property type="project" value="InterPro"/>
</dbReference>
<comment type="similarity">
    <text evidence="2">Belongs to the TonB family.</text>
</comment>
<reference evidence="12 13" key="1">
    <citation type="journal article" date="1992" name="Int. J. Syst. Bacteriol.">
        <title>Sphingobacterium antarcticus sp. nov. a Psychrotrophic Bacterium from the Soils of Schirmacher Oasis, Antarctica.</title>
        <authorList>
            <person name="Shivaji S."/>
            <person name="Ray M.K."/>
            <person name="Rao N.S."/>
            <person name="Saiserr L."/>
            <person name="Jagannadham M.V."/>
            <person name="Kumar G.S."/>
            <person name="Reddy G."/>
            <person name="Bhargava P.M."/>
        </authorList>
    </citation>
    <scope>NUCLEOTIDE SEQUENCE [LARGE SCALE GENOMIC DNA]</scope>
    <source>
        <strain evidence="12 13">4BY</strain>
    </source>
</reference>
<protein>
    <recommendedName>
        <fullName evidence="11">TonB C-terminal domain-containing protein</fullName>
    </recommendedName>
</protein>
<dbReference type="Proteomes" id="UP000028007">
    <property type="component" value="Unassembled WGS sequence"/>
</dbReference>
<keyword evidence="5" id="KW-0997">Cell inner membrane</keyword>
<feature type="region of interest" description="Disordered" evidence="10">
    <location>
        <begin position="106"/>
        <end position="183"/>
    </location>
</feature>
<evidence type="ECO:0000256" key="6">
    <source>
        <dbReference type="ARBA" id="ARBA00022692"/>
    </source>
</evidence>
<dbReference type="InterPro" id="IPR037682">
    <property type="entry name" value="TonB_C"/>
</dbReference>
<dbReference type="GO" id="GO:0055085">
    <property type="term" value="P:transmembrane transport"/>
    <property type="evidence" value="ECO:0007669"/>
    <property type="project" value="InterPro"/>
</dbReference>
<dbReference type="OrthoDB" id="649093at2"/>
<dbReference type="Pfam" id="PF03544">
    <property type="entry name" value="TonB_C"/>
    <property type="match status" value="1"/>
</dbReference>
<feature type="compositionally biased region" description="Basic and acidic residues" evidence="10">
    <location>
        <begin position="134"/>
        <end position="152"/>
    </location>
</feature>
<evidence type="ECO:0000256" key="8">
    <source>
        <dbReference type="ARBA" id="ARBA00022989"/>
    </source>
</evidence>
<proteinExistence type="inferred from homology"/>
<gene>
    <name evidence="12" type="ORF">N180_19825</name>
</gene>
<dbReference type="InterPro" id="IPR006260">
    <property type="entry name" value="TonB/TolA_C"/>
</dbReference>
<keyword evidence="8" id="KW-1133">Transmembrane helix</keyword>
<feature type="compositionally biased region" description="Polar residues" evidence="10">
    <location>
        <begin position="157"/>
        <end position="172"/>
    </location>
</feature>
<dbReference type="PRINTS" id="PR01374">
    <property type="entry name" value="TONBPROTEIN"/>
</dbReference>
<comment type="caution">
    <text evidence="12">The sequence shown here is derived from an EMBL/GenBank/DDBJ whole genome shotgun (WGS) entry which is preliminary data.</text>
</comment>
<organism evidence="12 13">
    <name type="scientific">Pedobacter antarcticus 4BY</name>
    <dbReference type="NCBI Taxonomy" id="1358423"/>
    <lineage>
        <taxon>Bacteria</taxon>
        <taxon>Pseudomonadati</taxon>
        <taxon>Bacteroidota</taxon>
        <taxon>Sphingobacteriia</taxon>
        <taxon>Sphingobacteriales</taxon>
        <taxon>Sphingobacteriaceae</taxon>
        <taxon>Pedobacter</taxon>
    </lineage>
</organism>
<dbReference type="AlphaFoldDB" id="A0A081PJD5"/>
<dbReference type="PROSITE" id="PS52015">
    <property type="entry name" value="TONB_CTD"/>
    <property type="match status" value="1"/>
</dbReference>
<evidence type="ECO:0000256" key="4">
    <source>
        <dbReference type="ARBA" id="ARBA00022475"/>
    </source>
</evidence>
<dbReference type="PANTHER" id="PTHR33446">
    <property type="entry name" value="PROTEIN TONB-RELATED"/>
    <property type="match status" value="1"/>
</dbReference>
<keyword evidence="7" id="KW-0653">Protein transport</keyword>
<keyword evidence="4" id="KW-1003">Cell membrane</keyword>
<keyword evidence="9" id="KW-0472">Membrane</keyword>
<dbReference type="NCBIfam" id="TIGR01352">
    <property type="entry name" value="tonB_Cterm"/>
    <property type="match status" value="1"/>
</dbReference>
<evidence type="ECO:0000256" key="3">
    <source>
        <dbReference type="ARBA" id="ARBA00022448"/>
    </source>
</evidence>
<evidence type="ECO:0000256" key="9">
    <source>
        <dbReference type="ARBA" id="ARBA00023136"/>
    </source>
</evidence>
<dbReference type="InterPro" id="IPR051045">
    <property type="entry name" value="TonB-dependent_transducer"/>
</dbReference>
<evidence type="ECO:0000313" key="12">
    <source>
        <dbReference type="EMBL" id="KEQ30808.1"/>
    </source>
</evidence>
<dbReference type="GO" id="GO:0098797">
    <property type="term" value="C:plasma membrane protein complex"/>
    <property type="evidence" value="ECO:0007669"/>
    <property type="project" value="TreeGrafter"/>
</dbReference>
<dbReference type="RefSeq" id="WP_051759691.1">
    <property type="nucleotide sequence ID" value="NZ_JNFF01000029.1"/>
</dbReference>
<dbReference type="Gene3D" id="3.30.1150.10">
    <property type="match status" value="1"/>
</dbReference>
<keyword evidence="6" id="KW-0812">Transmembrane</keyword>
<dbReference type="GO" id="GO:0030288">
    <property type="term" value="C:outer membrane-bounded periplasmic space"/>
    <property type="evidence" value="ECO:0007669"/>
    <property type="project" value="InterPro"/>
</dbReference>
<evidence type="ECO:0000256" key="2">
    <source>
        <dbReference type="ARBA" id="ARBA00006555"/>
    </source>
</evidence>
<keyword evidence="3" id="KW-0813">Transport</keyword>
<dbReference type="EMBL" id="JNFF01000029">
    <property type="protein sequence ID" value="KEQ30808.1"/>
    <property type="molecule type" value="Genomic_DNA"/>
</dbReference>
<dbReference type="eggNOG" id="COG0810">
    <property type="taxonomic scope" value="Bacteria"/>
</dbReference>
<dbReference type="SUPFAM" id="SSF74653">
    <property type="entry name" value="TolA/TonB C-terminal domain"/>
    <property type="match status" value="1"/>
</dbReference>
<evidence type="ECO:0000256" key="10">
    <source>
        <dbReference type="SAM" id="MobiDB-lite"/>
    </source>
</evidence>
<keyword evidence="13" id="KW-1185">Reference proteome</keyword>
<comment type="subcellular location">
    <subcellularLocation>
        <location evidence="1">Cell inner membrane</location>
        <topology evidence="1">Single-pass membrane protein</topology>
        <orientation evidence="1">Periplasmic side</orientation>
    </subcellularLocation>
</comment>
<evidence type="ECO:0000256" key="5">
    <source>
        <dbReference type="ARBA" id="ARBA00022519"/>
    </source>
</evidence>
<dbReference type="GO" id="GO:0015031">
    <property type="term" value="P:protein transport"/>
    <property type="evidence" value="ECO:0007669"/>
    <property type="project" value="UniProtKB-KW"/>
</dbReference>
<evidence type="ECO:0000259" key="11">
    <source>
        <dbReference type="PROSITE" id="PS52015"/>
    </source>
</evidence>
<name>A0A081PJD5_9SPHI</name>
<evidence type="ECO:0000256" key="1">
    <source>
        <dbReference type="ARBA" id="ARBA00004383"/>
    </source>
</evidence>
<evidence type="ECO:0000313" key="13">
    <source>
        <dbReference type="Proteomes" id="UP000028007"/>
    </source>
</evidence>
<feature type="compositionally biased region" description="Basic and acidic residues" evidence="10">
    <location>
        <begin position="106"/>
        <end position="127"/>
    </location>
</feature>